<dbReference type="AlphaFoldDB" id="A7MIR0"/>
<feature type="chain" id="PRO_5002713225" description="DUF1120 domain-containing protein" evidence="1">
    <location>
        <begin position="26"/>
        <end position="219"/>
    </location>
</feature>
<evidence type="ECO:0000313" key="3">
    <source>
        <dbReference type="Proteomes" id="UP000000260"/>
    </source>
</evidence>
<feature type="signal peptide" evidence="1">
    <location>
        <begin position="1"/>
        <end position="25"/>
    </location>
</feature>
<protein>
    <recommendedName>
        <fullName evidence="4">DUF1120 domain-containing protein</fullName>
    </recommendedName>
</protein>
<name>A7MIR0_CROS8</name>
<dbReference type="KEGG" id="esa:ESA_03518"/>
<evidence type="ECO:0000256" key="1">
    <source>
        <dbReference type="SAM" id="SignalP"/>
    </source>
</evidence>
<evidence type="ECO:0000313" key="2">
    <source>
        <dbReference type="EMBL" id="ABU78733.1"/>
    </source>
</evidence>
<dbReference type="HOGENOM" id="CLU_093407_0_0_6"/>
<proteinExistence type="predicted"/>
<reference evidence="2 3" key="1">
    <citation type="journal article" date="2010" name="PLoS ONE">
        <title>Genome sequence of Cronobacter sakazakii BAA-894 and comparative genomic hybridization analysis with other Cronobacter species.</title>
        <authorList>
            <person name="Kucerova E."/>
            <person name="Clifton S.W."/>
            <person name="Xia X.Q."/>
            <person name="Long F."/>
            <person name="Porwollik S."/>
            <person name="Fulton L."/>
            <person name="Fronick C."/>
            <person name="Minx P."/>
            <person name="Kyung K."/>
            <person name="Warren W."/>
            <person name="Fulton R."/>
            <person name="Feng D."/>
            <person name="Wollam A."/>
            <person name="Shah N."/>
            <person name="Bhonagiri V."/>
            <person name="Nash W.E."/>
            <person name="Hallsworth-Pepin K."/>
            <person name="Wilson R.K."/>
            <person name="McClelland M."/>
            <person name="Forsythe S.J."/>
        </authorList>
    </citation>
    <scope>NUCLEOTIDE SEQUENCE [LARGE SCALE GENOMIC DNA]</scope>
    <source>
        <strain evidence="2 3">ATCC BAA-894</strain>
    </source>
</reference>
<accession>A7MIR0</accession>
<sequence>MEKTMFNKIVLAGVVMTALAGAAHAADSVELKVKGTLVNGACDISLDKNEINVGTIPVKNLTYSESENAYWTQHYDATLSLTCGTAMPVAFMTTDNNPDSRISVNSAVGVFGLGKTEAGDKIGVYTVFANKKPASVNGEEASVLYSTNSGSTWNSGTTGLTASPNDYYTVAKKGASTPEPLTTATIPLDVQVAFSKAMADKISDSQAFSGSTTFTLRYI</sequence>
<dbReference type="Proteomes" id="UP000000260">
    <property type="component" value="Chromosome"/>
</dbReference>
<keyword evidence="1" id="KW-0732">Signal</keyword>
<keyword evidence="3" id="KW-1185">Reference proteome</keyword>
<evidence type="ECO:0008006" key="4">
    <source>
        <dbReference type="Google" id="ProtNLM"/>
    </source>
</evidence>
<organism evidence="2 3">
    <name type="scientific">Cronobacter sakazakii (strain ATCC BAA-894)</name>
    <name type="common">Enterobacter sakazakii</name>
    <dbReference type="NCBI Taxonomy" id="290339"/>
    <lineage>
        <taxon>Bacteria</taxon>
        <taxon>Pseudomonadati</taxon>
        <taxon>Pseudomonadota</taxon>
        <taxon>Gammaproteobacteria</taxon>
        <taxon>Enterobacterales</taxon>
        <taxon>Enterobacteriaceae</taxon>
        <taxon>Cronobacter</taxon>
    </lineage>
</organism>
<gene>
    <name evidence="2" type="ordered locus">ESA_03518</name>
</gene>
<dbReference type="EMBL" id="CP000783">
    <property type="protein sequence ID" value="ABU78733.1"/>
    <property type="molecule type" value="Genomic_DNA"/>
</dbReference>